<dbReference type="Proteomes" id="UP000031307">
    <property type="component" value="Unassembled WGS sequence"/>
</dbReference>
<dbReference type="InterPro" id="IPR022732">
    <property type="entry name" value="Peptidase_S54_GlpG_N"/>
</dbReference>
<feature type="transmembrane region" description="Helical" evidence="7">
    <location>
        <begin position="374"/>
        <end position="396"/>
    </location>
</feature>
<keyword evidence="6 7" id="KW-0472">Membrane</keyword>
<comment type="subcellular location">
    <subcellularLocation>
        <location evidence="1">Membrane</location>
        <topology evidence="1">Multi-pass membrane protein</topology>
    </subcellularLocation>
</comment>
<evidence type="ECO:0000259" key="9">
    <source>
        <dbReference type="Pfam" id="PF12122"/>
    </source>
</evidence>
<proteinExistence type="inferred from homology"/>
<evidence type="ECO:0000256" key="1">
    <source>
        <dbReference type="ARBA" id="ARBA00004141"/>
    </source>
</evidence>
<dbReference type="InterPro" id="IPR035952">
    <property type="entry name" value="Rhomboid-like_sf"/>
</dbReference>
<feature type="transmembrane region" description="Helical" evidence="7">
    <location>
        <begin position="315"/>
        <end position="331"/>
    </location>
</feature>
<dbReference type="GO" id="GO:0016020">
    <property type="term" value="C:membrane"/>
    <property type="evidence" value="ECO:0007669"/>
    <property type="project" value="UniProtKB-SubCell"/>
</dbReference>
<feature type="transmembrane region" description="Helical" evidence="7">
    <location>
        <begin position="292"/>
        <end position="309"/>
    </location>
</feature>
<dbReference type="InterPro" id="IPR050925">
    <property type="entry name" value="Rhomboid_protease_S54"/>
</dbReference>
<dbReference type="SUPFAM" id="SSF144091">
    <property type="entry name" value="Rhomboid-like"/>
    <property type="match status" value="1"/>
</dbReference>
<name>A0A0C1C4X0_9BACT</name>
<dbReference type="Pfam" id="PF01694">
    <property type="entry name" value="Rhomboid"/>
    <property type="match status" value="1"/>
</dbReference>
<dbReference type="EMBL" id="JSAM01000125">
    <property type="protein sequence ID" value="KIA76265.1"/>
    <property type="molecule type" value="Genomic_DNA"/>
</dbReference>
<dbReference type="GO" id="GO:0004252">
    <property type="term" value="F:serine-type endopeptidase activity"/>
    <property type="evidence" value="ECO:0007669"/>
    <property type="project" value="InterPro"/>
</dbReference>
<dbReference type="AlphaFoldDB" id="A0A0C1C4X0"/>
<feature type="domain" description="Peptidase S54 GlpG peptidase N-terminal" evidence="9">
    <location>
        <begin position="14"/>
        <end position="91"/>
    </location>
</feature>
<comment type="similarity">
    <text evidence="2">Belongs to the peptidase S54 family.</text>
</comment>
<feature type="transmembrane region" description="Helical" evidence="7">
    <location>
        <begin position="132"/>
        <end position="150"/>
    </location>
</feature>
<comment type="caution">
    <text evidence="10">The sequence shown here is derived from an EMBL/GenBank/DDBJ whole genome shotgun (WGS) entry which is preliminary data.</text>
</comment>
<feature type="transmembrane region" description="Helical" evidence="7">
    <location>
        <begin position="343"/>
        <end position="368"/>
    </location>
</feature>
<dbReference type="Pfam" id="PF12122">
    <property type="entry name" value="Rhomboid_N"/>
    <property type="match status" value="1"/>
</dbReference>
<dbReference type="PATRIC" id="fig|83552.4.peg.2607"/>
<dbReference type="InterPro" id="IPR022764">
    <property type="entry name" value="Peptidase_S54_rhomboid_dom"/>
</dbReference>
<accession>A0A0C1C4X0</accession>
<evidence type="ECO:0000313" key="10">
    <source>
        <dbReference type="EMBL" id="KIA76265.1"/>
    </source>
</evidence>
<dbReference type="InterPro" id="IPR038236">
    <property type="entry name" value="GlpG_N_sf"/>
</dbReference>
<evidence type="ECO:0000256" key="3">
    <source>
        <dbReference type="ARBA" id="ARBA00022692"/>
    </source>
</evidence>
<protein>
    <submittedName>
        <fullName evidence="10">Uncharacterized protein</fullName>
    </submittedName>
</protein>
<dbReference type="Gene3D" id="3.30.70.2350">
    <property type="match status" value="1"/>
</dbReference>
<reference evidence="10 11" key="1">
    <citation type="journal article" date="2014" name="Mol. Biol. Evol.">
        <title>Massive expansion of Ubiquitination-related gene families within the Chlamydiae.</title>
        <authorList>
            <person name="Domman D."/>
            <person name="Collingro A."/>
            <person name="Lagkouvardos I."/>
            <person name="Gehre L."/>
            <person name="Weinmaier T."/>
            <person name="Rattei T."/>
            <person name="Subtil A."/>
            <person name="Horn M."/>
        </authorList>
    </citation>
    <scope>NUCLEOTIDE SEQUENCE [LARGE SCALE GENOMIC DNA]</scope>
    <source>
        <strain evidence="10 11">OEW1</strain>
    </source>
</reference>
<evidence type="ECO:0000256" key="5">
    <source>
        <dbReference type="ARBA" id="ARBA00022989"/>
    </source>
</evidence>
<evidence type="ECO:0000256" key="4">
    <source>
        <dbReference type="ARBA" id="ARBA00022801"/>
    </source>
</evidence>
<keyword evidence="5 7" id="KW-1133">Transmembrane helix</keyword>
<dbReference type="PANTHER" id="PTHR43731:SF14">
    <property type="entry name" value="PRESENILIN-ASSOCIATED RHOMBOID-LIKE PROTEIN, MITOCHONDRIAL"/>
    <property type="match status" value="1"/>
</dbReference>
<gene>
    <name evidence="10" type="ORF">DB43_AO00040</name>
</gene>
<sequence>MCKKLLRFTKGIDMRLIHTFNDPNLAQDFALFLTNQRVEYQLEQNVNKDWGSPDYGLMTSDIWIINEEDVEKVQGWLDAFSRNPNDQMFKKSEGDAELIPAEELLSPEEETPSYFHRQKGNPSASSQPMGRVTLYFLLTCILIFFVSQFTTPEFETPATNIPYPVSLSPIKKVLLYDYPRAFELLDQFVEKFGLEKLQNPTTAPPEAKALLQEFSQTPYWEGVYDQIVLHFQHPDTSWEFKAPMFEKIKQGEIWRVFTPALLHSDLFHLFFNMIWLIVIGKQIEQRIGKGKYILFILLTGVFSNTAQYLMSGSNFLGFSGILCAMIAFIWVRQRHAAWEGYQVQRATLGFILFFIMTMLGIQLISFAFEVIQHTAISPGIANTAHLSGALLGYILGKMPFFSWKGN</sequence>
<evidence type="ECO:0000313" key="11">
    <source>
        <dbReference type="Proteomes" id="UP000031307"/>
    </source>
</evidence>
<evidence type="ECO:0000256" key="2">
    <source>
        <dbReference type="ARBA" id="ARBA00009045"/>
    </source>
</evidence>
<keyword evidence="3 7" id="KW-0812">Transmembrane</keyword>
<evidence type="ECO:0000259" key="8">
    <source>
        <dbReference type="Pfam" id="PF01694"/>
    </source>
</evidence>
<evidence type="ECO:0000256" key="7">
    <source>
        <dbReference type="SAM" id="Phobius"/>
    </source>
</evidence>
<evidence type="ECO:0000256" key="6">
    <source>
        <dbReference type="ARBA" id="ARBA00023136"/>
    </source>
</evidence>
<dbReference type="Gene3D" id="1.20.1540.10">
    <property type="entry name" value="Rhomboid-like"/>
    <property type="match status" value="1"/>
</dbReference>
<feature type="domain" description="Peptidase S54 rhomboid" evidence="8">
    <location>
        <begin position="251"/>
        <end position="397"/>
    </location>
</feature>
<organism evidence="10 11">
    <name type="scientific">Parachlamydia acanthamoebae</name>
    <dbReference type="NCBI Taxonomy" id="83552"/>
    <lineage>
        <taxon>Bacteria</taxon>
        <taxon>Pseudomonadati</taxon>
        <taxon>Chlamydiota</taxon>
        <taxon>Chlamydiia</taxon>
        <taxon>Parachlamydiales</taxon>
        <taxon>Parachlamydiaceae</taxon>
        <taxon>Parachlamydia</taxon>
    </lineage>
</organism>
<feature type="transmembrane region" description="Helical" evidence="7">
    <location>
        <begin position="260"/>
        <end position="280"/>
    </location>
</feature>
<keyword evidence="4" id="KW-0378">Hydrolase</keyword>
<dbReference type="PANTHER" id="PTHR43731">
    <property type="entry name" value="RHOMBOID PROTEASE"/>
    <property type="match status" value="1"/>
</dbReference>